<feature type="compositionally biased region" description="Low complexity" evidence="1">
    <location>
        <begin position="221"/>
        <end position="236"/>
    </location>
</feature>
<feature type="compositionally biased region" description="Low complexity" evidence="1">
    <location>
        <begin position="187"/>
        <end position="198"/>
    </location>
</feature>
<evidence type="ECO:0000256" key="1">
    <source>
        <dbReference type="SAM" id="MobiDB-lite"/>
    </source>
</evidence>
<dbReference type="RefSeq" id="WP_344091189.1">
    <property type="nucleotide sequence ID" value="NZ_BAAAHB010000034.1"/>
</dbReference>
<feature type="compositionally biased region" description="Low complexity" evidence="1">
    <location>
        <begin position="171"/>
        <end position="180"/>
    </location>
</feature>
<gene>
    <name evidence="3" type="ORF">GCM10009544_33490</name>
</gene>
<comment type="caution">
    <text evidence="3">The sequence shown here is derived from an EMBL/GenBank/DDBJ whole genome shotgun (WGS) entry which is preliminary data.</text>
</comment>
<protein>
    <submittedName>
        <fullName evidence="3">Uncharacterized protein</fullName>
    </submittedName>
</protein>
<evidence type="ECO:0000313" key="4">
    <source>
        <dbReference type="Proteomes" id="UP001499895"/>
    </source>
</evidence>
<feature type="region of interest" description="Disordered" evidence="1">
    <location>
        <begin position="217"/>
        <end position="236"/>
    </location>
</feature>
<feature type="chain" id="PRO_5047202462" evidence="2">
    <location>
        <begin position="25"/>
        <end position="236"/>
    </location>
</feature>
<name>A0ABN1A663_9ACTN</name>
<dbReference type="EMBL" id="BAAAHB010000034">
    <property type="protein sequence ID" value="GAA0468549.1"/>
    <property type="molecule type" value="Genomic_DNA"/>
</dbReference>
<sequence length="236" mass="23802">MDSVRRALCGALASVALCAAPAFADDNPATMSGTIELTPVTSHPGAQVQLRVAGCANNRATATSEAFVADATLAKDSAGLFAEATVRKTVAPGTYRVQVRCDGYDSVAKGRLTILSEDEPLPENDADEEFAAAVGESDADESDSGESTTGVNGDSEYGDRAGHRADTSPDTPGEPVAPVPAGGGGTATTAAEPPGTPGLVLAACTALVAAGLIWHRRRTEPAASSESSESPASSER</sequence>
<keyword evidence="4" id="KW-1185">Reference proteome</keyword>
<reference evidence="3 4" key="1">
    <citation type="journal article" date="2019" name="Int. J. Syst. Evol. Microbiol.">
        <title>The Global Catalogue of Microorganisms (GCM) 10K type strain sequencing project: providing services to taxonomists for standard genome sequencing and annotation.</title>
        <authorList>
            <consortium name="The Broad Institute Genomics Platform"/>
            <consortium name="The Broad Institute Genome Sequencing Center for Infectious Disease"/>
            <person name="Wu L."/>
            <person name="Ma J."/>
        </authorList>
    </citation>
    <scope>NUCLEOTIDE SEQUENCE [LARGE SCALE GENOMIC DNA]</scope>
    <source>
        <strain evidence="3 4">JCM 10649</strain>
    </source>
</reference>
<feature type="compositionally biased region" description="Basic and acidic residues" evidence="1">
    <location>
        <begin position="157"/>
        <end position="167"/>
    </location>
</feature>
<evidence type="ECO:0000313" key="3">
    <source>
        <dbReference type="EMBL" id="GAA0468549.1"/>
    </source>
</evidence>
<accession>A0ABN1A663</accession>
<feature type="region of interest" description="Disordered" evidence="1">
    <location>
        <begin position="133"/>
        <end position="198"/>
    </location>
</feature>
<proteinExistence type="predicted"/>
<keyword evidence="2" id="KW-0732">Signal</keyword>
<feature type="signal peptide" evidence="2">
    <location>
        <begin position="1"/>
        <end position="24"/>
    </location>
</feature>
<evidence type="ECO:0000256" key="2">
    <source>
        <dbReference type="SAM" id="SignalP"/>
    </source>
</evidence>
<organism evidence="3 4">
    <name type="scientific">Streptomyces stramineus</name>
    <dbReference type="NCBI Taxonomy" id="173861"/>
    <lineage>
        <taxon>Bacteria</taxon>
        <taxon>Bacillati</taxon>
        <taxon>Actinomycetota</taxon>
        <taxon>Actinomycetes</taxon>
        <taxon>Kitasatosporales</taxon>
        <taxon>Streptomycetaceae</taxon>
        <taxon>Streptomyces</taxon>
    </lineage>
</organism>
<dbReference type="Proteomes" id="UP001499895">
    <property type="component" value="Unassembled WGS sequence"/>
</dbReference>